<dbReference type="Gene3D" id="1.10.3210.10">
    <property type="entry name" value="Hypothetical protein af1432"/>
    <property type="match status" value="1"/>
</dbReference>
<dbReference type="Pfam" id="PF01966">
    <property type="entry name" value="HD"/>
    <property type="match status" value="1"/>
</dbReference>
<accession>A0ABS6ZXA7</accession>
<gene>
    <name evidence="2" type="ORF">KZX47_05905</name>
</gene>
<dbReference type="PANTHER" id="PTHR45228">
    <property type="entry name" value="CYCLIC DI-GMP PHOSPHODIESTERASE TM_0186-RELATED"/>
    <property type="match status" value="1"/>
</dbReference>
<dbReference type="EMBL" id="JAHXRS010000008">
    <property type="protein sequence ID" value="MBW6394686.1"/>
    <property type="molecule type" value="Genomic_DNA"/>
</dbReference>
<dbReference type="SUPFAM" id="SSF109604">
    <property type="entry name" value="HD-domain/PDEase-like"/>
    <property type="match status" value="1"/>
</dbReference>
<evidence type="ECO:0000313" key="3">
    <source>
        <dbReference type="Proteomes" id="UP000724268"/>
    </source>
</evidence>
<dbReference type="InterPro" id="IPR037522">
    <property type="entry name" value="HD_GYP_dom"/>
</dbReference>
<evidence type="ECO:0000313" key="2">
    <source>
        <dbReference type="EMBL" id="MBW6394686.1"/>
    </source>
</evidence>
<dbReference type="RefSeq" id="WP_219759374.1">
    <property type="nucleotide sequence ID" value="NZ_JAHXRS010000008.1"/>
</dbReference>
<name>A0ABS6ZXA7_9DEIN</name>
<reference evidence="2 3" key="1">
    <citation type="submission" date="2021-07" db="EMBL/GenBank/DDBJ databases">
        <title>Thermus aquaticus gen. n. and sp. n., a nonsporulating extreme thermophile.</title>
        <authorList>
            <person name="Hu C.-J."/>
            <person name="Li W.-J."/>
            <person name="Xian W.-D."/>
        </authorList>
    </citation>
    <scope>NUCLEOTIDE SEQUENCE [LARGE SCALE GENOMIC DNA]</scope>
    <source>
        <strain evidence="2 3">SYSU G05001</strain>
    </source>
</reference>
<feature type="domain" description="HD-GYP" evidence="1">
    <location>
        <begin position="1"/>
        <end position="62"/>
    </location>
</feature>
<dbReference type="InterPro" id="IPR003607">
    <property type="entry name" value="HD/PDEase_dom"/>
</dbReference>
<sequence>MRGSRGFPDLEGLELGAYLHDLGKVDLPDEVLNKTGPLATMEGQAMKTYPEVGYEILRHLGL</sequence>
<protein>
    <submittedName>
        <fullName evidence="2">HD domain-containing protein</fullName>
    </submittedName>
</protein>
<comment type="caution">
    <text evidence="2">The sequence shown here is derived from an EMBL/GenBank/DDBJ whole genome shotgun (WGS) entry which is preliminary data.</text>
</comment>
<dbReference type="PROSITE" id="PS51832">
    <property type="entry name" value="HD_GYP"/>
    <property type="match status" value="1"/>
</dbReference>
<organism evidence="2 3">
    <name type="scientific">Thermus brevis</name>
    <dbReference type="NCBI Taxonomy" id="2862456"/>
    <lineage>
        <taxon>Bacteria</taxon>
        <taxon>Thermotogati</taxon>
        <taxon>Deinococcota</taxon>
        <taxon>Deinococci</taxon>
        <taxon>Thermales</taxon>
        <taxon>Thermaceae</taxon>
        <taxon>Thermus</taxon>
    </lineage>
</organism>
<dbReference type="InterPro" id="IPR052020">
    <property type="entry name" value="Cyclic_di-GMP/3'3'-cGAMP_PDE"/>
</dbReference>
<proteinExistence type="predicted"/>
<evidence type="ECO:0000259" key="1">
    <source>
        <dbReference type="PROSITE" id="PS51832"/>
    </source>
</evidence>
<dbReference type="CDD" id="cd00077">
    <property type="entry name" value="HDc"/>
    <property type="match status" value="1"/>
</dbReference>
<keyword evidence="3" id="KW-1185">Reference proteome</keyword>
<dbReference type="InterPro" id="IPR006674">
    <property type="entry name" value="HD_domain"/>
</dbReference>
<dbReference type="Proteomes" id="UP000724268">
    <property type="component" value="Unassembled WGS sequence"/>
</dbReference>